<dbReference type="Proteomes" id="UP000565715">
    <property type="component" value="Unassembled WGS sequence"/>
</dbReference>
<dbReference type="InterPro" id="IPR001753">
    <property type="entry name" value="Enoyl-CoA_hydra/iso"/>
</dbReference>
<protein>
    <submittedName>
        <fullName evidence="5">Enoyl-CoA hydratase/isomerase family protein</fullName>
    </submittedName>
</protein>
<dbReference type="Gene3D" id="1.10.12.10">
    <property type="entry name" value="Lyase 2-enoyl-coa Hydratase, Chain A, domain 2"/>
    <property type="match status" value="1"/>
</dbReference>
<evidence type="ECO:0000256" key="3">
    <source>
        <dbReference type="ARBA" id="ARBA00023709"/>
    </source>
</evidence>
<dbReference type="Pfam" id="PF00378">
    <property type="entry name" value="ECH_1"/>
    <property type="match status" value="1"/>
</dbReference>
<dbReference type="EMBL" id="JAAXOO010000004">
    <property type="protein sequence ID" value="NKY34674.1"/>
    <property type="molecule type" value="Genomic_DNA"/>
</dbReference>
<comment type="catalytic activity">
    <reaction evidence="3">
        <text>a (3S)-3-hydroxyacyl-CoA = a (2E)-enoyl-CoA + H2O</text>
        <dbReference type="Rhea" id="RHEA:16105"/>
        <dbReference type="ChEBI" id="CHEBI:15377"/>
        <dbReference type="ChEBI" id="CHEBI:57318"/>
        <dbReference type="ChEBI" id="CHEBI:58856"/>
        <dbReference type="EC" id="4.2.1.17"/>
    </reaction>
</comment>
<keyword evidence="6" id="KW-1185">Reference proteome</keyword>
<dbReference type="InterPro" id="IPR014748">
    <property type="entry name" value="Enoyl-CoA_hydra_C"/>
</dbReference>
<sequence>MSHNVTSTVEDRIATISLTAVDRMNALDSATISELISAFESAHHDHEVWVVVLRAEGDRAFCVGRDLREVGSNDATRPETIDSVPMRGLERNLFEVIVECAKPVIAAIFGHTLGGGAELALAADIRIAADDLSIGFPEVTRGFGANFASVVLPRTVPIGVANDLLFTGRRIGASEAAAIHLVNQVVPPAALDRSARDYAETLRSNAPLTIRRYKAMGTKTQGLPLAAALRLDASPNPYLSEDRREGVAAFLAKRNPVWAAR</sequence>
<dbReference type="GO" id="GO:0004300">
    <property type="term" value="F:enoyl-CoA hydratase activity"/>
    <property type="evidence" value="ECO:0007669"/>
    <property type="project" value="UniProtKB-EC"/>
</dbReference>
<reference evidence="5 6" key="1">
    <citation type="submission" date="2020-04" db="EMBL/GenBank/DDBJ databases">
        <title>MicrobeNet Type strains.</title>
        <authorList>
            <person name="Nicholson A.C."/>
        </authorList>
    </citation>
    <scope>NUCLEOTIDE SEQUENCE [LARGE SCALE GENOMIC DNA]</scope>
    <source>
        <strain evidence="5 6">DSM 45078</strain>
    </source>
</reference>
<comment type="caution">
    <text evidence="5">The sequence shown here is derived from an EMBL/GenBank/DDBJ whole genome shotgun (WGS) entry which is preliminary data.</text>
</comment>
<evidence type="ECO:0000256" key="1">
    <source>
        <dbReference type="ARBA" id="ARBA00005254"/>
    </source>
</evidence>
<dbReference type="GO" id="GO:0006635">
    <property type="term" value="P:fatty acid beta-oxidation"/>
    <property type="evidence" value="ECO:0007669"/>
    <property type="project" value="TreeGrafter"/>
</dbReference>
<comment type="catalytic activity">
    <reaction evidence="4">
        <text>a 4-saturated-(3S)-3-hydroxyacyl-CoA = a (3E)-enoyl-CoA + H2O</text>
        <dbReference type="Rhea" id="RHEA:20724"/>
        <dbReference type="ChEBI" id="CHEBI:15377"/>
        <dbReference type="ChEBI" id="CHEBI:58521"/>
        <dbReference type="ChEBI" id="CHEBI:137480"/>
        <dbReference type="EC" id="4.2.1.17"/>
    </reaction>
</comment>
<evidence type="ECO:0000313" key="6">
    <source>
        <dbReference type="Proteomes" id="UP000565715"/>
    </source>
</evidence>
<keyword evidence="2" id="KW-0456">Lyase</keyword>
<proteinExistence type="inferred from homology"/>
<evidence type="ECO:0000256" key="4">
    <source>
        <dbReference type="ARBA" id="ARBA00023717"/>
    </source>
</evidence>
<dbReference type="PANTHER" id="PTHR11941">
    <property type="entry name" value="ENOYL-COA HYDRATASE-RELATED"/>
    <property type="match status" value="1"/>
</dbReference>
<dbReference type="RefSeq" id="WP_068046428.1">
    <property type="nucleotide sequence ID" value="NZ_JAAXOO010000004.1"/>
</dbReference>
<gene>
    <name evidence="5" type="ORF">HGA13_16555</name>
</gene>
<dbReference type="CDD" id="cd06558">
    <property type="entry name" value="crotonase-like"/>
    <property type="match status" value="1"/>
</dbReference>
<dbReference type="PANTHER" id="PTHR11941:SF54">
    <property type="entry name" value="ENOYL-COA HYDRATASE, MITOCHONDRIAL"/>
    <property type="match status" value="1"/>
</dbReference>
<evidence type="ECO:0000313" key="5">
    <source>
        <dbReference type="EMBL" id="NKY34674.1"/>
    </source>
</evidence>
<name>A0A846XLR7_9NOCA</name>
<evidence type="ECO:0000256" key="2">
    <source>
        <dbReference type="ARBA" id="ARBA00023239"/>
    </source>
</evidence>
<dbReference type="InterPro" id="IPR029045">
    <property type="entry name" value="ClpP/crotonase-like_dom_sf"/>
</dbReference>
<dbReference type="SUPFAM" id="SSF52096">
    <property type="entry name" value="ClpP/crotonase"/>
    <property type="match status" value="1"/>
</dbReference>
<keyword evidence="5" id="KW-0413">Isomerase</keyword>
<dbReference type="GO" id="GO:0016853">
    <property type="term" value="F:isomerase activity"/>
    <property type="evidence" value="ECO:0007669"/>
    <property type="project" value="UniProtKB-KW"/>
</dbReference>
<dbReference type="AlphaFoldDB" id="A0A846XLR7"/>
<accession>A0A846XLR7</accession>
<organism evidence="5 6">
    <name type="scientific">Nocardia speluncae</name>
    <dbReference type="NCBI Taxonomy" id="419477"/>
    <lineage>
        <taxon>Bacteria</taxon>
        <taxon>Bacillati</taxon>
        <taxon>Actinomycetota</taxon>
        <taxon>Actinomycetes</taxon>
        <taxon>Mycobacteriales</taxon>
        <taxon>Nocardiaceae</taxon>
        <taxon>Nocardia</taxon>
    </lineage>
</organism>
<comment type="similarity">
    <text evidence="1">Belongs to the enoyl-CoA hydratase/isomerase family.</text>
</comment>
<dbReference type="Gene3D" id="3.90.226.10">
    <property type="entry name" value="2-enoyl-CoA Hydratase, Chain A, domain 1"/>
    <property type="match status" value="1"/>
</dbReference>